<evidence type="ECO:0000313" key="2">
    <source>
        <dbReference type="Proteomes" id="UP001152562"/>
    </source>
</evidence>
<gene>
    <name evidence="1" type="ORF">PIBRA_LOCUS3054</name>
</gene>
<sequence length="77" mass="8108">MFTDLQRDTSKLRATTACDPQIPCAAAAAMKIDENGIDLAHRSGVARLSYRSTVSVAIRVCSAGATQSVGCARVRVP</sequence>
<proteinExistence type="predicted"/>
<name>A0A9P0T852_PIEBR</name>
<comment type="caution">
    <text evidence="1">The sequence shown here is derived from an EMBL/GenBank/DDBJ whole genome shotgun (WGS) entry which is preliminary data.</text>
</comment>
<dbReference type="EMBL" id="CALOZG010000003">
    <property type="protein sequence ID" value="CAH4007955.1"/>
    <property type="molecule type" value="Genomic_DNA"/>
</dbReference>
<evidence type="ECO:0000313" key="1">
    <source>
        <dbReference type="EMBL" id="CAH4007955.1"/>
    </source>
</evidence>
<protein>
    <submittedName>
        <fullName evidence="1">Uncharacterized protein</fullName>
    </submittedName>
</protein>
<dbReference type="AlphaFoldDB" id="A0A9P0T852"/>
<organism evidence="1 2">
    <name type="scientific">Pieris brassicae</name>
    <name type="common">White butterfly</name>
    <name type="synonym">Large white butterfly</name>
    <dbReference type="NCBI Taxonomy" id="7116"/>
    <lineage>
        <taxon>Eukaryota</taxon>
        <taxon>Metazoa</taxon>
        <taxon>Ecdysozoa</taxon>
        <taxon>Arthropoda</taxon>
        <taxon>Hexapoda</taxon>
        <taxon>Insecta</taxon>
        <taxon>Pterygota</taxon>
        <taxon>Neoptera</taxon>
        <taxon>Endopterygota</taxon>
        <taxon>Lepidoptera</taxon>
        <taxon>Glossata</taxon>
        <taxon>Ditrysia</taxon>
        <taxon>Papilionoidea</taxon>
        <taxon>Pieridae</taxon>
        <taxon>Pierinae</taxon>
        <taxon>Pieris</taxon>
    </lineage>
</organism>
<keyword evidence="2" id="KW-1185">Reference proteome</keyword>
<reference evidence="1" key="1">
    <citation type="submission" date="2022-05" db="EMBL/GenBank/DDBJ databases">
        <authorList>
            <person name="Okamura Y."/>
        </authorList>
    </citation>
    <scope>NUCLEOTIDE SEQUENCE</scope>
</reference>
<accession>A0A9P0T852</accession>
<dbReference type="Proteomes" id="UP001152562">
    <property type="component" value="Unassembled WGS sequence"/>
</dbReference>